<name>A0A6J6F7Z8_9ZZZZ</name>
<keyword evidence="1" id="KW-0812">Transmembrane</keyword>
<dbReference type="EMBL" id="CAEZTS010000106">
    <property type="protein sequence ID" value="CAB4583655.1"/>
    <property type="molecule type" value="Genomic_DNA"/>
</dbReference>
<feature type="transmembrane region" description="Helical" evidence="1">
    <location>
        <begin position="28"/>
        <end position="46"/>
    </location>
</feature>
<keyword evidence="1" id="KW-1133">Transmembrane helix</keyword>
<sequence length="121" mass="12894">MLFALAFALFFAVLPVDAVSETGSKVGLYFLAAVLGPVTVLVLRFLADRLRLDRRRFVVIAGAGAATFDGLFIGLWPDVYGHEGTALANVAALILFGLAAILVSDHLVSVNSLPRRKGNHT</sequence>
<proteinExistence type="predicted"/>
<accession>A0A6J6F7Z8</accession>
<evidence type="ECO:0000256" key="1">
    <source>
        <dbReference type="SAM" id="Phobius"/>
    </source>
</evidence>
<evidence type="ECO:0000313" key="2">
    <source>
        <dbReference type="EMBL" id="CAB4583655.1"/>
    </source>
</evidence>
<reference evidence="2" key="1">
    <citation type="submission" date="2020-05" db="EMBL/GenBank/DDBJ databases">
        <authorList>
            <person name="Chiriac C."/>
            <person name="Salcher M."/>
            <person name="Ghai R."/>
            <person name="Kavagutti S V."/>
        </authorList>
    </citation>
    <scope>NUCLEOTIDE SEQUENCE</scope>
</reference>
<feature type="transmembrane region" description="Helical" evidence="1">
    <location>
        <begin position="88"/>
        <end position="108"/>
    </location>
</feature>
<keyword evidence="1" id="KW-0472">Membrane</keyword>
<dbReference type="AlphaFoldDB" id="A0A6J6F7Z8"/>
<organism evidence="2">
    <name type="scientific">freshwater metagenome</name>
    <dbReference type="NCBI Taxonomy" id="449393"/>
    <lineage>
        <taxon>unclassified sequences</taxon>
        <taxon>metagenomes</taxon>
        <taxon>ecological metagenomes</taxon>
    </lineage>
</organism>
<feature type="transmembrane region" description="Helical" evidence="1">
    <location>
        <begin position="58"/>
        <end position="76"/>
    </location>
</feature>
<protein>
    <submittedName>
        <fullName evidence="2">Unannotated protein</fullName>
    </submittedName>
</protein>
<gene>
    <name evidence="2" type="ORF">UFOPK1722_01206</name>
</gene>